<evidence type="ECO:0000313" key="2">
    <source>
        <dbReference type="EMBL" id="GGU23637.1"/>
    </source>
</evidence>
<dbReference type="EMBL" id="BMTP01000002">
    <property type="protein sequence ID" value="GGU23637.1"/>
    <property type="molecule type" value="Genomic_DNA"/>
</dbReference>
<gene>
    <name evidence="2" type="ORF">GCM10010274_07590</name>
</gene>
<reference evidence="2" key="1">
    <citation type="journal article" date="2014" name="Int. J. Syst. Evol. Microbiol.">
        <title>Complete genome sequence of Corynebacterium casei LMG S-19264T (=DSM 44701T), isolated from a smear-ripened cheese.</title>
        <authorList>
            <consortium name="US DOE Joint Genome Institute (JGI-PGF)"/>
            <person name="Walter F."/>
            <person name="Albersmeier A."/>
            <person name="Kalinowski J."/>
            <person name="Ruckert C."/>
        </authorList>
    </citation>
    <scope>NUCLEOTIDE SEQUENCE</scope>
    <source>
        <strain evidence="2">JCM 4391</strain>
    </source>
</reference>
<protein>
    <submittedName>
        <fullName evidence="2">Uncharacterized protein</fullName>
    </submittedName>
</protein>
<dbReference type="AlphaFoldDB" id="A0A918M1V5"/>
<organism evidence="2 3">
    <name type="scientific">Streptomyces lavendofoliae</name>
    <dbReference type="NCBI Taxonomy" id="67314"/>
    <lineage>
        <taxon>Bacteria</taxon>
        <taxon>Bacillati</taxon>
        <taxon>Actinomycetota</taxon>
        <taxon>Actinomycetes</taxon>
        <taxon>Kitasatosporales</taxon>
        <taxon>Streptomycetaceae</taxon>
        <taxon>Streptomyces</taxon>
    </lineage>
</organism>
<reference evidence="2" key="2">
    <citation type="submission" date="2020-09" db="EMBL/GenBank/DDBJ databases">
        <authorList>
            <person name="Sun Q."/>
            <person name="Ohkuma M."/>
        </authorList>
    </citation>
    <scope>NUCLEOTIDE SEQUENCE</scope>
    <source>
        <strain evidence="2">JCM 4391</strain>
    </source>
</reference>
<feature type="region of interest" description="Disordered" evidence="1">
    <location>
        <begin position="17"/>
        <end position="43"/>
    </location>
</feature>
<keyword evidence="3" id="KW-1185">Reference proteome</keyword>
<proteinExistence type="predicted"/>
<name>A0A918M1V5_9ACTN</name>
<evidence type="ECO:0000313" key="3">
    <source>
        <dbReference type="Proteomes" id="UP000636661"/>
    </source>
</evidence>
<dbReference type="Proteomes" id="UP000636661">
    <property type="component" value="Unassembled WGS sequence"/>
</dbReference>
<evidence type="ECO:0000256" key="1">
    <source>
        <dbReference type="SAM" id="MobiDB-lite"/>
    </source>
</evidence>
<sequence length="43" mass="4587">MPIDPFAALNALIRAEATRTAEPDTSPAADPETASRTSEEDEK</sequence>
<comment type="caution">
    <text evidence="2">The sequence shown here is derived from an EMBL/GenBank/DDBJ whole genome shotgun (WGS) entry which is preliminary data.</text>
</comment>
<accession>A0A918M1V5</accession>
<dbReference type="RefSeq" id="WP_268251456.1">
    <property type="nucleotide sequence ID" value="NZ_BMTP01000002.1"/>
</dbReference>